<accession>C8NDX7</accession>
<evidence type="ECO:0000313" key="2">
    <source>
        <dbReference type="Proteomes" id="UP000005926"/>
    </source>
</evidence>
<gene>
    <name evidence="1" type="ORF">HMPREF0444_0122</name>
</gene>
<dbReference type="eggNOG" id="ENOG5033BQV">
    <property type="taxonomic scope" value="Bacteria"/>
</dbReference>
<name>C8NDX7_9LACT</name>
<dbReference type="InterPro" id="IPR010738">
    <property type="entry name" value="DUF1310"/>
</dbReference>
<evidence type="ECO:0008006" key="3">
    <source>
        <dbReference type="Google" id="ProtNLM"/>
    </source>
</evidence>
<sequence>MNITKKLVIGIISVLAIFGLLVGGKKIMKQVEYNEMEKVVYSEEAHEVYKKDLLSIDKNAFSDKGIIKTYNISSFERNPMGGIIVYLYVNENEIYHVSVFLHKNTNTGNLMSGGGSWSPELEKMVKENKYE</sequence>
<reference evidence="1 2" key="1">
    <citation type="submission" date="2009-08" db="EMBL/GenBank/DDBJ databases">
        <authorList>
            <person name="Muzny D."/>
            <person name="Qin X."/>
            <person name="Deng J."/>
            <person name="Jiang H."/>
            <person name="Liu Y."/>
            <person name="Qu J."/>
            <person name="Song X.-Z."/>
            <person name="Zhang L."/>
            <person name="Thornton R."/>
            <person name="Coyle M."/>
            <person name="Francisco L."/>
            <person name="Jackson L."/>
            <person name="Javaid M."/>
            <person name="Korchina V."/>
            <person name="Kovar C."/>
            <person name="Mata R."/>
            <person name="Mathew T."/>
            <person name="Ngo R."/>
            <person name="Nguyen L."/>
            <person name="Nguyen N."/>
            <person name="Okwuonu G."/>
            <person name="Ongeri F."/>
            <person name="Pham C."/>
            <person name="Simmons D."/>
            <person name="Wilczek-Boney K."/>
            <person name="Hale W."/>
            <person name="Jakkamsetti A."/>
            <person name="Pham P."/>
            <person name="Ruth R."/>
            <person name="San Lucas F."/>
            <person name="Warren J."/>
            <person name="Zhang J."/>
            <person name="Zhao Z."/>
            <person name="Zhou C."/>
            <person name="Zhu D."/>
            <person name="Lee S."/>
            <person name="Bess C."/>
            <person name="Blankenburg K."/>
            <person name="Forbes L."/>
            <person name="Fu Q."/>
            <person name="Gubbala S."/>
            <person name="Hirani K."/>
            <person name="Jayaseelan J.C."/>
            <person name="Lara F."/>
            <person name="Munidasa M."/>
            <person name="Palculict T."/>
            <person name="Patil S."/>
            <person name="Pu L.-L."/>
            <person name="Saada N."/>
            <person name="Tang L."/>
            <person name="Weissenberger G."/>
            <person name="Zhu Y."/>
            <person name="Hemphill L."/>
            <person name="Shang Y."/>
            <person name="Youmans B."/>
            <person name="Ayvaz T."/>
            <person name="Ross M."/>
            <person name="Santibanez J."/>
            <person name="Aqrawi P."/>
            <person name="Gross S."/>
            <person name="Joshi V."/>
            <person name="Fowler G."/>
            <person name="Nazareth L."/>
            <person name="Reid J."/>
            <person name="Worley K."/>
            <person name="Petrosino J."/>
            <person name="Highlander S."/>
            <person name="Gibbs R."/>
        </authorList>
    </citation>
    <scope>NUCLEOTIDE SEQUENCE [LARGE SCALE GENOMIC DNA]</scope>
    <source>
        <strain evidence="1 2">ATCC 49175</strain>
    </source>
</reference>
<dbReference type="Pfam" id="PF07006">
    <property type="entry name" value="DUF1310"/>
    <property type="match status" value="1"/>
</dbReference>
<dbReference type="EMBL" id="ACKZ01000007">
    <property type="protein sequence ID" value="EEW38129.1"/>
    <property type="molecule type" value="Genomic_DNA"/>
</dbReference>
<protein>
    <recommendedName>
        <fullName evidence="3">DUF1310 domain-containing protein</fullName>
    </recommendedName>
</protein>
<dbReference type="STRING" id="638301.HMPREF0444_0122"/>
<dbReference type="HOGENOM" id="CLU_107589_1_0_9"/>
<keyword evidence="2" id="KW-1185">Reference proteome</keyword>
<organism evidence="1 2">
    <name type="scientific">Granulicatella adiacens ATCC 49175</name>
    <dbReference type="NCBI Taxonomy" id="638301"/>
    <lineage>
        <taxon>Bacteria</taxon>
        <taxon>Bacillati</taxon>
        <taxon>Bacillota</taxon>
        <taxon>Bacilli</taxon>
        <taxon>Lactobacillales</taxon>
        <taxon>Carnobacteriaceae</taxon>
        <taxon>Granulicatella</taxon>
    </lineage>
</organism>
<dbReference type="Proteomes" id="UP000005926">
    <property type="component" value="Unassembled WGS sequence"/>
</dbReference>
<dbReference type="GeneID" id="78411611"/>
<evidence type="ECO:0000313" key="1">
    <source>
        <dbReference type="EMBL" id="EEW38129.1"/>
    </source>
</evidence>
<proteinExistence type="predicted"/>
<dbReference type="AlphaFoldDB" id="C8NDX7"/>
<comment type="caution">
    <text evidence="1">The sequence shown here is derived from an EMBL/GenBank/DDBJ whole genome shotgun (WGS) entry which is preliminary data.</text>
</comment>
<dbReference type="RefSeq" id="WP_005605044.1">
    <property type="nucleotide sequence ID" value="NZ_CP102283.1"/>
</dbReference>